<dbReference type="GO" id="GO:0008028">
    <property type="term" value="F:monocarboxylic acid transmembrane transporter activity"/>
    <property type="evidence" value="ECO:0007669"/>
    <property type="project" value="TreeGrafter"/>
</dbReference>
<dbReference type="KEGG" id="fas:105273248"/>
<evidence type="ECO:0000256" key="2">
    <source>
        <dbReference type="SAM" id="MobiDB-lite"/>
    </source>
</evidence>
<keyword evidence="3" id="KW-1133">Transmembrane helix</keyword>
<dbReference type="InterPro" id="IPR020846">
    <property type="entry name" value="MFS_dom"/>
</dbReference>
<protein>
    <recommendedName>
        <fullName evidence="4">Major facilitator superfamily (MFS) profile domain-containing protein</fullName>
    </recommendedName>
</protein>
<sequence>MRGERTGRRGHGNERESETFIPPDGGWGWMVVLACALNNLVMVPLITGMSLIFKDLFKYLQFPERDASIIMNTNMSFGMLMGLTHGPLLRMFGYRKIALSGSIMFVSGLLMTSISHKFTHFMVSHGFITSFGISLTMAAFSLAINTYFLERRGRAMGVAMTITGLGPIIMPQIITILSHNYPAQHAIFILAAIGLHTIVASLLLQPIKWHLKRVALEPKDEDKERQIVTIENLKPDSIVTEKFERKRTISVSSLNGDPRNSDLQTLEITEETKKTQIISVRRDSVPSMRDGKSSIRQFQSVQNVRCTQPEESRTRHHSHKWWSTGKNLNAPNVGSCPMLVDEPLFPRVTTATALKEYQKIEKKLNGMDEDHKDDDNKLVLKELSSQVSPELTGIVKNGEQHTVHFTKTKKNRGDNGCCACLTGLVKFFDLRLLCDPIYVNIMLGMSIATFAEINFAILLPFILEDIKFETSETAAVMTTTAAVDLLMRGLAPFVGERVRQTPRVMYLLSLAMLIASRSILVYASSFTAMMIMAIGIGFAKGFRSVFMSLIVPSYIPIERLADATGIQMVVNGLVLMVLGPFIGVIRELRGSYDLCVVLINSMTMLTIIMWILEWLLGRLFRNHRKPEEQYQEVALAE</sequence>
<feature type="transmembrane region" description="Helical" evidence="3">
    <location>
        <begin position="563"/>
        <end position="585"/>
    </location>
</feature>
<dbReference type="Proteomes" id="UP000694866">
    <property type="component" value="Unplaced"/>
</dbReference>
<evidence type="ECO:0000256" key="3">
    <source>
        <dbReference type="SAM" id="Phobius"/>
    </source>
</evidence>
<dbReference type="InterPro" id="IPR036259">
    <property type="entry name" value="MFS_trans_sf"/>
</dbReference>
<dbReference type="PROSITE" id="PS50850">
    <property type="entry name" value="MFS"/>
    <property type="match status" value="1"/>
</dbReference>
<gene>
    <name evidence="6" type="primary">LOC105273248</name>
</gene>
<feature type="transmembrane region" description="Helical" evidence="3">
    <location>
        <begin position="127"/>
        <end position="148"/>
    </location>
</feature>
<feature type="transmembrane region" description="Helical" evidence="3">
    <location>
        <begin position="474"/>
        <end position="494"/>
    </location>
</feature>
<feature type="region of interest" description="Disordered" evidence="2">
    <location>
        <begin position="299"/>
        <end position="323"/>
    </location>
</feature>
<dbReference type="InterPro" id="IPR050327">
    <property type="entry name" value="Proton-linked_MCT"/>
</dbReference>
<dbReference type="AlphaFoldDB" id="A0A9R1TQP7"/>
<keyword evidence="3" id="KW-0812">Transmembrane</keyword>
<dbReference type="Gene3D" id="1.20.1250.20">
    <property type="entry name" value="MFS general substrate transporter like domains"/>
    <property type="match status" value="2"/>
</dbReference>
<dbReference type="PANTHER" id="PTHR11360:SF237">
    <property type="entry name" value="MONOCARBOXYLATE TRANSPORTER 12-B-LIKE PROTEIN"/>
    <property type="match status" value="1"/>
</dbReference>
<dbReference type="RefSeq" id="XP_011313865.1">
    <property type="nucleotide sequence ID" value="XM_011315563.1"/>
</dbReference>
<feature type="transmembrane region" description="Helical" evidence="3">
    <location>
        <begin position="597"/>
        <end position="616"/>
    </location>
</feature>
<evidence type="ECO:0000313" key="6">
    <source>
        <dbReference type="RefSeq" id="XP_011313865.1"/>
    </source>
</evidence>
<feature type="domain" description="Major facilitator superfamily (MFS) profile" evidence="4">
    <location>
        <begin position="437"/>
        <end position="637"/>
    </location>
</feature>
<dbReference type="SUPFAM" id="SSF103473">
    <property type="entry name" value="MFS general substrate transporter"/>
    <property type="match status" value="1"/>
</dbReference>
<organism evidence="5 6">
    <name type="scientific">Fopius arisanus</name>
    <dbReference type="NCBI Taxonomy" id="64838"/>
    <lineage>
        <taxon>Eukaryota</taxon>
        <taxon>Metazoa</taxon>
        <taxon>Ecdysozoa</taxon>
        <taxon>Arthropoda</taxon>
        <taxon>Hexapoda</taxon>
        <taxon>Insecta</taxon>
        <taxon>Pterygota</taxon>
        <taxon>Neoptera</taxon>
        <taxon>Endopterygota</taxon>
        <taxon>Hymenoptera</taxon>
        <taxon>Apocrita</taxon>
        <taxon>Ichneumonoidea</taxon>
        <taxon>Braconidae</taxon>
        <taxon>Opiinae</taxon>
        <taxon>Fopius</taxon>
    </lineage>
</organism>
<dbReference type="OrthoDB" id="410267at2759"/>
<feature type="transmembrane region" description="Helical" evidence="3">
    <location>
        <begin position="97"/>
        <end position="115"/>
    </location>
</feature>
<reference evidence="6" key="1">
    <citation type="submission" date="2025-08" db="UniProtKB">
        <authorList>
            <consortium name="RefSeq"/>
        </authorList>
    </citation>
    <scope>IDENTIFICATION</scope>
    <source>
        <strain evidence="6">USDA-PBARC FA_bdor</strain>
        <tissue evidence="6">Whole organism</tissue>
    </source>
</reference>
<feature type="transmembrane region" description="Helical" evidence="3">
    <location>
        <begin position="183"/>
        <end position="204"/>
    </location>
</feature>
<dbReference type="GO" id="GO:0016020">
    <property type="term" value="C:membrane"/>
    <property type="evidence" value="ECO:0007669"/>
    <property type="project" value="UniProtKB-SubCell"/>
</dbReference>
<keyword evidence="3" id="KW-0472">Membrane</keyword>
<name>A0A9R1TQP7_9HYME</name>
<keyword evidence="5" id="KW-1185">Reference proteome</keyword>
<comment type="subcellular location">
    <subcellularLocation>
        <location evidence="1">Membrane</location>
        <topology evidence="1">Multi-pass membrane protein</topology>
    </subcellularLocation>
</comment>
<dbReference type="PROSITE" id="PS51257">
    <property type="entry name" value="PROKAR_LIPOPROTEIN"/>
    <property type="match status" value="1"/>
</dbReference>
<feature type="transmembrane region" description="Helical" evidence="3">
    <location>
        <begin position="437"/>
        <end position="462"/>
    </location>
</feature>
<accession>A0A9R1TQP7</accession>
<dbReference type="PANTHER" id="PTHR11360">
    <property type="entry name" value="MONOCARBOXYLATE TRANSPORTER"/>
    <property type="match status" value="1"/>
</dbReference>
<dbReference type="Pfam" id="PF07690">
    <property type="entry name" value="MFS_1"/>
    <property type="match status" value="2"/>
</dbReference>
<dbReference type="GeneID" id="105273248"/>
<feature type="transmembrane region" description="Helical" evidence="3">
    <location>
        <begin position="27"/>
        <end position="53"/>
    </location>
</feature>
<feature type="transmembrane region" description="Helical" evidence="3">
    <location>
        <begin position="155"/>
        <end position="177"/>
    </location>
</feature>
<evidence type="ECO:0000259" key="4">
    <source>
        <dbReference type="PROSITE" id="PS50850"/>
    </source>
</evidence>
<dbReference type="InterPro" id="IPR011701">
    <property type="entry name" value="MFS"/>
</dbReference>
<proteinExistence type="predicted"/>
<evidence type="ECO:0000313" key="5">
    <source>
        <dbReference type="Proteomes" id="UP000694866"/>
    </source>
</evidence>
<evidence type="ECO:0000256" key="1">
    <source>
        <dbReference type="ARBA" id="ARBA00004141"/>
    </source>
</evidence>